<dbReference type="EMBL" id="UZAI01003286">
    <property type="protein sequence ID" value="VDO78570.1"/>
    <property type="molecule type" value="Genomic_DNA"/>
</dbReference>
<feature type="region of interest" description="Disordered" evidence="1">
    <location>
        <begin position="239"/>
        <end position="258"/>
    </location>
</feature>
<dbReference type="SUPFAM" id="SSF48452">
    <property type="entry name" value="TPR-like"/>
    <property type="match status" value="1"/>
</dbReference>
<sequence length="258" mass="29426">MPDYQLSKPSPRQLLAICLSNAAHCLYKFGTTCTVNPKKSQFDYLSACIKCCERAVSLEPNYIKAWFRIAKVHALLGNYEEALTTGQKCLTCSLDKNTYESKWISVDERTKVDISNKLKKLLSEWRASLDSEEKIERSIIRDRTIKKYSSYGDWCKSHDASCWKPSCFGNHEDLNILIGDLNAKVGMGNIGYENIMGRHGMGGRIENGERFASLCAFNKLVIGGTIFQHKRIHKTTWISPDKSRVSKQQDQTTFQQRH</sequence>
<dbReference type="AlphaFoldDB" id="A0A183LVR2"/>
<dbReference type="STRING" id="48269.A0A183LVR2"/>
<dbReference type="PANTHER" id="PTHR23227:SF67">
    <property type="entry name" value="CRANIOFACIAL DEVELOPMENT PROTEIN 2-LIKE"/>
    <property type="match status" value="1"/>
</dbReference>
<dbReference type="Pfam" id="PF13431">
    <property type="entry name" value="TPR_17"/>
    <property type="match status" value="1"/>
</dbReference>
<dbReference type="Proteomes" id="UP000277204">
    <property type="component" value="Unassembled WGS sequence"/>
</dbReference>
<name>A0A183LVR2_9TREM</name>
<protein>
    <submittedName>
        <fullName evidence="2">Uncharacterized protein</fullName>
    </submittedName>
</protein>
<accession>A0A183LVR2</accession>
<evidence type="ECO:0000313" key="3">
    <source>
        <dbReference type="Proteomes" id="UP000277204"/>
    </source>
</evidence>
<dbReference type="InterPro" id="IPR027124">
    <property type="entry name" value="Swc5/CFDP1/2"/>
</dbReference>
<proteinExistence type="predicted"/>
<organism evidence="2 3">
    <name type="scientific">Schistosoma margrebowiei</name>
    <dbReference type="NCBI Taxonomy" id="48269"/>
    <lineage>
        <taxon>Eukaryota</taxon>
        <taxon>Metazoa</taxon>
        <taxon>Spiralia</taxon>
        <taxon>Lophotrochozoa</taxon>
        <taxon>Platyhelminthes</taxon>
        <taxon>Trematoda</taxon>
        <taxon>Digenea</taxon>
        <taxon>Strigeidida</taxon>
        <taxon>Schistosomatoidea</taxon>
        <taxon>Schistosomatidae</taxon>
        <taxon>Schistosoma</taxon>
    </lineage>
</organism>
<gene>
    <name evidence="2" type="ORF">SMRZ_LOCUS7887</name>
</gene>
<evidence type="ECO:0000256" key="1">
    <source>
        <dbReference type="SAM" id="MobiDB-lite"/>
    </source>
</evidence>
<feature type="compositionally biased region" description="Polar residues" evidence="1">
    <location>
        <begin position="246"/>
        <end position="258"/>
    </location>
</feature>
<evidence type="ECO:0000313" key="2">
    <source>
        <dbReference type="EMBL" id="VDO78570.1"/>
    </source>
</evidence>
<dbReference type="PROSITE" id="PS50270">
    <property type="entry name" value="NGF_2"/>
    <property type="match status" value="1"/>
</dbReference>
<keyword evidence="3" id="KW-1185">Reference proteome</keyword>
<dbReference type="PANTHER" id="PTHR23227">
    <property type="entry name" value="BUCENTAUR RELATED"/>
    <property type="match status" value="1"/>
</dbReference>
<dbReference type="Gene3D" id="1.25.40.10">
    <property type="entry name" value="Tetratricopeptide repeat domain"/>
    <property type="match status" value="1"/>
</dbReference>
<reference evidence="2 3" key="1">
    <citation type="submission" date="2018-11" db="EMBL/GenBank/DDBJ databases">
        <authorList>
            <consortium name="Pathogen Informatics"/>
        </authorList>
    </citation>
    <scope>NUCLEOTIDE SEQUENCE [LARGE SCALE GENOMIC DNA]</scope>
    <source>
        <strain evidence="2 3">Zambia</strain>
    </source>
</reference>
<dbReference type="InterPro" id="IPR011990">
    <property type="entry name" value="TPR-like_helical_dom_sf"/>
</dbReference>